<proteinExistence type="predicted"/>
<accession>A0A8S5PQG3</accession>
<name>A0A8S5PQG3_9CAUD</name>
<sequence length="301" mass="34617">MDKFGIQLFGKNFSMTDEKLLVCVHDIDVSGQLTQGWWDIPNGDILNANDYSEDEILVFANRSFIKYFDGQKQTSGEHYDKFNIDGFFYYYRPFIRKYNGKFQIRIVSTIASSYENFEGVKIYNPYTYHWLDGRYFNNQSLKSARIRLKIVVPLKRIKNVPEYGIAVYDESGNCKYCNSSKGYAKRLRIHNTALSSSKINYSDLNHVKSNIEKGSSTKLGDNEFVLVSPLGYYDLCRSWNQRATFEAGEVIPVVKEDGTVKILATTEFAPLPGRKHSFPSQSSEYYSNLSIINPLLLIAEF</sequence>
<protein>
    <submittedName>
        <fullName evidence="1">Uncharacterized protein</fullName>
    </submittedName>
</protein>
<reference evidence="1" key="1">
    <citation type="journal article" date="2021" name="Proc. Natl. Acad. Sci. U.S.A.">
        <title>A Catalog of Tens of Thousands of Viruses from Human Metagenomes Reveals Hidden Associations with Chronic Diseases.</title>
        <authorList>
            <person name="Tisza M.J."/>
            <person name="Buck C.B."/>
        </authorList>
    </citation>
    <scope>NUCLEOTIDE SEQUENCE</scope>
    <source>
        <strain evidence="1">CtAxs8</strain>
    </source>
</reference>
<dbReference type="EMBL" id="BK015470">
    <property type="protein sequence ID" value="DAE08460.1"/>
    <property type="molecule type" value="Genomic_DNA"/>
</dbReference>
<organism evidence="1">
    <name type="scientific">Siphoviridae sp. ctAxs8</name>
    <dbReference type="NCBI Taxonomy" id="2825372"/>
    <lineage>
        <taxon>Viruses</taxon>
        <taxon>Duplodnaviria</taxon>
        <taxon>Heunggongvirae</taxon>
        <taxon>Uroviricota</taxon>
        <taxon>Caudoviricetes</taxon>
    </lineage>
</organism>
<evidence type="ECO:0000313" key="1">
    <source>
        <dbReference type="EMBL" id="DAE08460.1"/>
    </source>
</evidence>